<evidence type="ECO:0000313" key="4">
    <source>
        <dbReference type="Proteomes" id="UP000290288"/>
    </source>
</evidence>
<keyword evidence="4" id="KW-1185">Reference proteome</keyword>
<evidence type="ECO:0000313" key="3">
    <source>
        <dbReference type="EMBL" id="RXW12538.1"/>
    </source>
</evidence>
<gene>
    <name evidence="3" type="ORF">EST38_g13318</name>
</gene>
<dbReference type="OrthoDB" id="2995154at2759"/>
<dbReference type="InterPro" id="IPR045338">
    <property type="entry name" value="DUF6535"/>
</dbReference>
<reference evidence="3 4" key="1">
    <citation type="submission" date="2019-01" db="EMBL/GenBank/DDBJ databases">
        <title>Draft genome sequence of Psathyrella aberdarensis IHI B618.</title>
        <authorList>
            <person name="Buettner E."/>
            <person name="Kellner H."/>
        </authorList>
    </citation>
    <scope>NUCLEOTIDE SEQUENCE [LARGE SCALE GENOMIC DNA]</scope>
    <source>
        <strain evidence="3 4">IHI B618</strain>
    </source>
</reference>
<keyword evidence="1" id="KW-1133">Transmembrane helix</keyword>
<evidence type="ECO:0000256" key="1">
    <source>
        <dbReference type="SAM" id="Phobius"/>
    </source>
</evidence>
<keyword evidence="1" id="KW-0472">Membrane</keyword>
<proteinExistence type="predicted"/>
<feature type="transmembrane region" description="Helical" evidence="1">
    <location>
        <begin position="131"/>
        <end position="154"/>
    </location>
</feature>
<feature type="transmembrane region" description="Helical" evidence="1">
    <location>
        <begin position="185"/>
        <end position="206"/>
    </location>
</feature>
<comment type="caution">
    <text evidence="3">The sequence shown here is derived from an EMBL/GenBank/DDBJ whole genome shotgun (WGS) entry which is preliminary data.</text>
</comment>
<dbReference type="Pfam" id="PF20153">
    <property type="entry name" value="DUF6535"/>
    <property type="match status" value="1"/>
</dbReference>
<sequence>MGGRGRRTWLDRVTEDPRDFRRDAKIWHLYLQDAETAGKERAALAQSSVLDAVLLFVSIIICRRYLRQTENHGKLYQTGLFAGVVSSFVIDARRDLQEGSEQILLGDIRDAVRRRAVPIVQIPISAKAVSALWLISLYITLFSAVMGVLAKAWLSNLVSPALNRDAKDAYHRYRLDNNASALQTIMTLMFLLVQLACILFLAGLVVQVTADNPSIGRVILAFCASGGLIYLTVTFLPLYFPFSPFRTPLLDLLLSLKPSGRGALFPGGKMRPKEIDECLAEILNLHLIRSPDPSRVDEAVAELALPSFKTKWAVYLYKNEALDYMLKGFYRCALTPTNDKDEKDKILSNYIVVFLRFLDHFDAQLITVDDRILSYINSLREISESGPSMLLWNFSHVTLRPLLLCLKMKALCLSTQSSDDPKIFDFHPDEVALCPWRWVLEPINSSHRQHFMSAACHGVMKGQKNIKKISTSILNLTLAQSM</sequence>
<dbReference type="STRING" id="2316362.A0A4V1Q1R8"/>
<name>A0A4V1Q1R8_9AGAR</name>
<dbReference type="EMBL" id="SDEE01001207">
    <property type="protein sequence ID" value="RXW12538.1"/>
    <property type="molecule type" value="Genomic_DNA"/>
</dbReference>
<accession>A0A4V1Q1R8</accession>
<dbReference type="AlphaFoldDB" id="A0A4V1Q1R8"/>
<feature type="transmembrane region" description="Helical" evidence="1">
    <location>
        <begin position="218"/>
        <end position="240"/>
    </location>
</feature>
<evidence type="ECO:0000259" key="2">
    <source>
        <dbReference type="Pfam" id="PF20153"/>
    </source>
</evidence>
<organism evidence="3 4">
    <name type="scientific">Candolleomyces aberdarensis</name>
    <dbReference type="NCBI Taxonomy" id="2316362"/>
    <lineage>
        <taxon>Eukaryota</taxon>
        <taxon>Fungi</taxon>
        <taxon>Dikarya</taxon>
        <taxon>Basidiomycota</taxon>
        <taxon>Agaricomycotina</taxon>
        <taxon>Agaricomycetes</taxon>
        <taxon>Agaricomycetidae</taxon>
        <taxon>Agaricales</taxon>
        <taxon>Agaricineae</taxon>
        <taxon>Psathyrellaceae</taxon>
        <taxon>Candolleomyces</taxon>
    </lineage>
</organism>
<dbReference type="Proteomes" id="UP000290288">
    <property type="component" value="Unassembled WGS sequence"/>
</dbReference>
<keyword evidence="1" id="KW-0812">Transmembrane</keyword>
<protein>
    <recommendedName>
        <fullName evidence="2">DUF6535 domain-containing protein</fullName>
    </recommendedName>
</protein>
<feature type="domain" description="DUF6535" evidence="2">
    <location>
        <begin position="27"/>
        <end position="208"/>
    </location>
</feature>